<keyword evidence="5" id="KW-0378">Hydrolase</keyword>
<protein>
    <recommendedName>
        <fullName evidence="3">3'(2'),5'-bisphosphate nucleotidase</fullName>
        <ecNumber evidence="3">3.1.3.7</ecNumber>
    </recommendedName>
</protein>
<dbReference type="InterPro" id="IPR051090">
    <property type="entry name" value="Inositol_monoP_superfamily"/>
</dbReference>
<dbReference type="InterPro" id="IPR020550">
    <property type="entry name" value="Inositol_monophosphatase_CS"/>
</dbReference>
<dbReference type="OrthoDB" id="411145at2759"/>
<keyword evidence="6 10" id="KW-0460">Magnesium</keyword>
<dbReference type="SUPFAM" id="SSF56655">
    <property type="entry name" value="Carbohydrate phosphatase"/>
    <property type="match status" value="1"/>
</dbReference>
<evidence type="ECO:0000256" key="1">
    <source>
        <dbReference type="ARBA" id="ARBA00001946"/>
    </source>
</evidence>
<sequence length="488" mass="52163">MSYQQERYIAELAVQRATLLTQKVFNEKAKGTVSKDDKSPVTIGDFGAQALIIQAIRKNFPNDEIVAEEEASSLREDKALSAEIWRLVQDIKLVDTESDNLLGGPLPSEEAMLDIIDQGKSAGGAKGRIWALDPIDGTKGFLRGGQYAVCLGLIEDGDVKVGAIGCPNLPINDAETMSAGIGAEQSSGTGKGILFSAIQGVGSISRPLTNGALAESKSISMRPVPDIAQAVFCEGVEAGHSAQDDNAAVAKLLGITSPSVRLDSQAKYCSIARGAGDIYLRLPVRKDYQEKIWDHAAGDLIVREAGGQVTDIYGQRLDFSKGRTLAANKGVVAAPKALQDQVIGAVKTVLKLKDTNCEPKEPCSDIHTPISTNLLILELDRLAVDEDTLALVRFRLAPFTDLRRELGHKLLVHTLQQDTSRLRCAGLDALGDTQLDGVRVSDLQGHELLTGVLGLNGGCRGFNGSSVTDTNKTQNANVTFRHSEDVVL</sequence>
<dbReference type="CDD" id="cd01517">
    <property type="entry name" value="PAP_phosphatase"/>
    <property type="match status" value="1"/>
</dbReference>
<dbReference type="PANTHER" id="PTHR43200:SF6">
    <property type="entry name" value="3'(2'),5'-BISPHOSPHATE NUCLEOTIDASE"/>
    <property type="match status" value="1"/>
</dbReference>
<evidence type="ECO:0000256" key="8">
    <source>
        <dbReference type="ARBA" id="ARBA00044479"/>
    </source>
</evidence>
<dbReference type="GO" id="GO:0046854">
    <property type="term" value="P:phosphatidylinositol phosphate biosynthetic process"/>
    <property type="evidence" value="ECO:0007669"/>
    <property type="project" value="InterPro"/>
</dbReference>
<dbReference type="InterPro" id="IPR006239">
    <property type="entry name" value="DPNP"/>
</dbReference>
<dbReference type="PANTHER" id="PTHR43200">
    <property type="entry name" value="PHOSPHATASE"/>
    <property type="match status" value="1"/>
</dbReference>
<dbReference type="Gene3D" id="3.40.190.80">
    <property type="match status" value="1"/>
</dbReference>
<dbReference type="OMA" id="MSYQQER"/>
<dbReference type="FunFam" id="3.40.190.80:FF:000003">
    <property type="entry name" value="PAP-specific phosphatase HAL2-like"/>
    <property type="match status" value="1"/>
</dbReference>
<dbReference type="Pfam" id="PF00459">
    <property type="entry name" value="Inositol_P"/>
    <property type="match status" value="1"/>
</dbReference>
<evidence type="ECO:0000313" key="11">
    <source>
        <dbReference type="EMBL" id="OJI83083.1"/>
    </source>
</evidence>
<evidence type="ECO:0000313" key="12">
    <source>
        <dbReference type="Proteomes" id="UP000184304"/>
    </source>
</evidence>
<dbReference type="EMBL" id="KV878204">
    <property type="protein sequence ID" value="OJI83083.1"/>
    <property type="molecule type" value="Genomic_DNA"/>
</dbReference>
<dbReference type="PROSITE" id="PS00629">
    <property type="entry name" value="IMP_1"/>
    <property type="match status" value="1"/>
</dbReference>
<evidence type="ECO:0000256" key="7">
    <source>
        <dbReference type="ARBA" id="ARBA00044466"/>
    </source>
</evidence>
<evidence type="ECO:0000256" key="5">
    <source>
        <dbReference type="ARBA" id="ARBA00022801"/>
    </source>
</evidence>
<feature type="binding site" evidence="10">
    <location>
        <position position="136"/>
    </location>
    <ligand>
        <name>Mg(2+)</name>
        <dbReference type="ChEBI" id="CHEBI:18420"/>
        <label>1</label>
        <note>catalytic</note>
    </ligand>
</feature>
<comment type="catalytic activity">
    <reaction evidence="8">
        <text>adenosine 3',5'-bisphosphate + H2O = AMP + phosphate</text>
        <dbReference type="Rhea" id="RHEA:10040"/>
        <dbReference type="ChEBI" id="CHEBI:15377"/>
        <dbReference type="ChEBI" id="CHEBI:43474"/>
        <dbReference type="ChEBI" id="CHEBI:58343"/>
        <dbReference type="ChEBI" id="CHEBI:456215"/>
        <dbReference type="EC" id="3.1.3.7"/>
    </reaction>
    <physiologicalReaction direction="left-to-right" evidence="8">
        <dbReference type="Rhea" id="RHEA:10041"/>
    </physiologicalReaction>
</comment>
<keyword evidence="4 10" id="KW-0479">Metal-binding</keyword>
<dbReference type="AlphaFoldDB" id="A0A1L9N1A6"/>
<dbReference type="PROSITE" id="PS00630">
    <property type="entry name" value="IMP_2"/>
    <property type="match status" value="1"/>
</dbReference>
<dbReference type="InterPro" id="IPR020583">
    <property type="entry name" value="Inositol_monoP_metal-BS"/>
</dbReference>
<comment type="catalytic activity">
    <reaction evidence="9">
        <text>3'-phosphoadenylyl sulfate + H2O = adenosine 5'-phosphosulfate + phosphate</text>
        <dbReference type="Rhea" id="RHEA:77639"/>
        <dbReference type="ChEBI" id="CHEBI:15377"/>
        <dbReference type="ChEBI" id="CHEBI:43474"/>
        <dbReference type="ChEBI" id="CHEBI:58243"/>
        <dbReference type="ChEBI" id="CHEBI:58339"/>
        <dbReference type="EC" id="3.1.3.7"/>
    </reaction>
    <physiologicalReaction direction="left-to-right" evidence="9">
        <dbReference type="Rhea" id="RHEA:77640"/>
    </physiologicalReaction>
</comment>
<proteinExistence type="inferred from homology"/>
<dbReference type="GO" id="GO:0046872">
    <property type="term" value="F:metal ion binding"/>
    <property type="evidence" value="ECO:0007669"/>
    <property type="project" value="UniProtKB-KW"/>
</dbReference>
<dbReference type="GO" id="GO:0016078">
    <property type="term" value="P:tRNA decay"/>
    <property type="evidence" value="ECO:0007669"/>
    <property type="project" value="UniProtKB-ARBA"/>
</dbReference>
<dbReference type="FunFam" id="3.30.540.10:FF:000015">
    <property type="entry name" value="3',5'-bisphosphate nucleotidase"/>
    <property type="match status" value="1"/>
</dbReference>
<evidence type="ECO:0000256" key="10">
    <source>
        <dbReference type="PIRSR" id="PIRSR600760-2"/>
    </source>
</evidence>
<dbReference type="GO" id="GO:0008441">
    <property type="term" value="F:3'(2'),5'-bisphosphate nucleotidase activity"/>
    <property type="evidence" value="ECO:0007669"/>
    <property type="project" value="UniProtKB-EC"/>
</dbReference>
<dbReference type="STRING" id="767770.A0A1L9N1A6"/>
<dbReference type="GO" id="GO:0000103">
    <property type="term" value="P:sulfate assimilation"/>
    <property type="evidence" value="ECO:0007669"/>
    <property type="project" value="TreeGrafter"/>
</dbReference>
<dbReference type="NCBIfam" id="TIGR01330">
    <property type="entry name" value="bisphos_HAL2"/>
    <property type="match status" value="1"/>
</dbReference>
<organism evidence="11 12">
    <name type="scientific">Aspergillus tubingensis (strain CBS 134.48)</name>
    <dbReference type="NCBI Taxonomy" id="767770"/>
    <lineage>
        <taxon>Eukaryota</taxon>
        <taxon>Fungi</taxon>
        <taxon>Dikarya</taxon>
        <taxon>Ascomycota</taxon>
        <taxon>Pezizomycotina</taxon>
        <taxon>Eurotiomycetes</taxon>
        <taxon>Eurotiomycetidae</taxon>
        <taxon>Eurotiales</taxon>
        <taxon>Aspergillaceae</taxon>
        <taxon>Aspergillus</taxon>
        <taxon>Aspergillus subgen. Circumdati</taxon>
    </lineage>
</organism>
<feature type="binding site" evidence="10">
    <location>
        <position position="294"/>
    </location>
    <ligand>
        <name>Mg(2+)</name>
        <dbReference type="ChEBI" id="CHEBI:18420"/>
        <label>1</label>
        <note>catalytic</note>
    </ligand>
</feature>
<dbReference type="Proteomes" id="UP000184304">
    <property type="component" value="Unassembled WGS sequence"/>
</dbReference>
<dbReference type="EC" id="3.1.3.7" evidence="3"/>
<comment type="cofactor">
    <cofactor evidence="1 10">
        <name>Mg(2+)</name>
        <dbReference type="ChEBI" id="CHEBI:18420"/>
    </cofactor>
</comment>
<comment type="similarity">
    <text evidence="2">Belongs to the inositol monophosphatase superfamily.</text>
</comment>
<name>A0A1L9N1A6_ASPTC</name>
<feature type="binding site" evidence="10">
    <location>
        <position position="135"/>
    </location>
    <ligand>
        <name>Mg(2+)</name>
        <dbReference type="ChEBI" id="CHEBI:18420"/>
        <label>1</label>
        <note>catalytic</note>
    </ligand>
</feature>
<dbReference type="InterPro" id="IPR000760">
    <property type="entry name" value="Inositol_monophosphatase-like"/>
</dbReference>
<accession>A0A1L9N1A6</accession>
<keyword evidence="12" id="KW-1185">Reference proteome</keyword>
<evidence type="ECO:0000256" key="9">
    <source>
        <dbReference type="ARBA" id="ARBA00044484"/>
    </source>
</evidence>
<dbReference type="Gene3D" id="3.30.540.10">
    <property type="entry name" value="Fructose-1,6-Bisphosphatase, subunit A, domain 1"/>
    <property type="match status" value="1"/>
</dbReference>
<evidence type="ECO:0000256" key="2">
    <source>
        <dbReference type="ARBA" id="ARBA00009759"/>
    </source>
</evidence>
<comment type="catalytic activity">
    <reaction evidence="7">
        <text>adenosine 2',5'-bisphosphate + H2O = AMP + phosphate</text>
        <dbReference type="Rhea" id="RHEA:77643"/>
        <dbReference type="ChEBI" id="CHEBI:15377"/>
        <dbReference type="ChEBI" id="CHEBI:43474"/>
        <dbReference type="ChEBI" id="CHEBI:194156"/>
        <dbReference type="ChEBI" id="CHEBI:456215"/>
        <dbReference type="EC" id="3.1.3.7"/>
    </reaction>
    <physiologicalReaction direction="left-to-right" evidence="7">
        <dbReference type="Rhea" id="RHEA:77644"/>
    </physiologicalReaction>
</comment>
<feature type="binding site" evidence="10">
    <location>
        <position position="133"/>
    </location>
    <ligand>
        <name>Mg(2+)</name>
        <dbReference type="ChEBI" id="CHEBI:18420"/>
        <label>1</label>
        <note>catalytic</note>
    </ligand>
</feature>
<reference evidence="12" key="1">
    <citation type="journal article" date="2017" name="Genome Biol.">
        <title>Comparative genomics reveals high biological diversity and specific adaptations in the industrially and medically important fungal genus Aspergillus.</title>
        <authorList>
            <person name="de Vries R.P."/>
            <person name="Riley R."/>
            <person name="Wiebenga A."/>
            <person name="Aguilar-Osorio G."/>
            <person name="Amillis S."/>
            <person name="Uchima C.A."/>
            <person name="Anderluh G."/>
            <person name="Asadollahi M."/>
            <person name="Askin M."/>
            <person name="Barry K."/>
            <person name="Battaglia E."/>
            <person name="Bayram O."/>
            <person name="Benocci T."/>
            <person name="Braus-Stromeyer S.A."/>
            <person name="Caldana C."/>
            <person name="Canovas D."/>
            <person name="Cerqueira G.C."/>
            <person name="Chen F."/>
            <person name="Chen W."/>
            <person name="Choi C."/>
            <person name="Clum A."/>
            <person name="Dos Santos R.A."/>
            <person name="Damasio A.R."/>
            <person name="Diallinas G."/>
            <person name="Emri T."/>
            <person name="Fekete E."/>
            <person name="Flipphi M."/>
            <person name="Freyberg S."/>
            <person name="Gallo A."/>
            <person name="Gournas C."/>
            <person name="Habgood R."/>
            <person name="Hainaut M."/>
            <person name="Harispe M.L."/>
            <person name="Henrissat B."/>
            <person name="Hilden K.S."/>
            <person name="Hope R."/>
            <person name="Hossain A."/>
            <person name="Karabika E."/>
            <person name="Karaffa L."/>
            <person name="Karanyi Z."/>
            <person name="Krasevec N."/>
            <person name="Kuo A."/>
            <person name="Kusch H."/>
            <person name="LaButti K."/>
            <person name="Lagendijk E.L."/>
            <person name="Lapidus A."/>
            <person name="Levasseur A."/>
            <person name="Lindquist E."/>
            <person name="Lipzen A."/>
            <person name="Logrieco A.F."/>
            <person name="MacCabe A."/>
            <person name="Maekelae M.R."/>
            <person name="Malavazi I."/>
            <person name="Melin P."/>
            <person name="Meyer V."/>
            <person name="Mielnichuk N."/>
            <person name="Miskei M."/>
            <person name="Molnar A.P."/>
            <person name="Mule G."/>
            <person name="Ngan C.Y."/>
            <person name="Orejas M."/>
            <person name="Orosz E."/>
            <person name="Ouedraogo J.P."/>
            <person name="Overkamp K.M."/>
            <person name="Park H.-S."/>
            <person name="Perrone G."/>
            <person name="Piumi F."/>
            <person name="Punt P.J."/>
            <person name="Ram A.F."/>
            <person name="Ramon A."/>
            <person name="Rauscher S."/>
            <person name="Record E."/>
            <person name="Riano-Pachon D.M."/>
            <person name="Robert V."/>
            <person name="Roehrig J."/>
            <person name="Ruller R."/>
            <person name="Salamov A."/>
            <person name="Salih N.S."/>
            <person name="Samson R.A."/>
            <person name="Sandor E."/>
            <person name="Sanguinetti M."/>
            <person name="Schuetze T."/>
            <person name="Sepcic K."/>
            <person name="Shelest E."/>
            <person name="Sherlock G."/>
            <person name="Sophianopoulou V."/>
            <person name="Squina F.M."/>
            <person name="Sun H."/>
            <person name="Susca A."/>
            <person name="Todd R.B."/>
            <person name="Tsang A."/>
            <person name="Unkles S.E."/>
            <person name="van de Wiele N."/>
            <person name="van Rossen-Uffink D."/>
            <person name="Oliveira J.V."/>
            <person name="Vesth T.C."/>
            <person name="Visser J."/>
            <person name="Yu J.-H."/>
            <person name="Zhou M."/>
            <person name="Andersen M.R."/>
            <person name="Archer D.B."/>
            <person name="Baker S.E."/>
            <person name="Benoit I."/>
            <person name="Brakhage A.A."/>
            <person name="Braus G.H."/>
            <person name="Fischer R."/>
            <person name="Frisvad J.C."/>
            <person name="Goldman G.H."/>
            <person name="Houbraken J."/>
            <person name="Oakley B."/>
            <person name="Pocsi I."/>
            <person name="Scazzocchio C."/>
            <person name="Seiboth B."/>
            <person name="vanKuyk P.A."/>
            <person name="Wortman J."/>
            <person name="Dyer P.S."/>
            <person name="Grigoriev I.V."/>
        </authorList>
    </citation>
    <scope>NUCLEOTIDE SEQUENCE [LARGE SCALE GENOMIC DNA]</scope>
    <source>
        <strain evidence="12">CBS 134.48</strain>
    </source>
</reference>
<gene>
    <name evidence="11" type="ORF">ASPTUDRAFT_124442</name>
</gene>
<dbReference type="VEuPathDB" id="FungiDB:ASPTUDRAFT_124442"/>
<evidence type="ECO:0000256" key="4">
    <source>
        <dbReference type="ARBA" id="ARBA00022723"/>
    </source>
</evidence>
<feature type="binding site" evidence="10">
    <location>
        <position position="68"/>
    </location>
    <ligand>
        <name>Mg(2+)</name>
        <dbReference type="ChEBI" id="CHEBI:18420"/>
        <label>1</label>
        <note>catalytic</note>
    </ligand>
</feature>
<evidence type="ECO:0000256" key="6">
    <source>
        <dbReference type="ARBA" id="ARBA00022842"/>
    </source>
</evidence>
<evidence type="ECO:0000256" key="3">
    <source>
        <dbReference type="ARBA" id="ARBA00012633"/>
    </source>
</evidence>